<name>A0A934STN6_9BURK</name>
<keyword evidence="2" id="KW-1185">Reference proteome</keyword>
<proteinExistence type="predicted"/>
<dbReference type="Proteomes" id="UP000622890">
    <property type="component" value="Unassembled WGS sequence"/>
</dbReference>
<dbReference type="GO" id="GO:0055085">
    <property type="term" value="P:transmembrane transport"/>
    <property type="evidence" value="ECO:0007669"/>
    <property type="project" value="InterPro"/>
</dbReference>
<evidence type="ECO:0000313" key="1">
    <source>
        <dbReference type="EMBL" id="MBK4735472.1"/>
    </source>
</evidence>
<accession>A0A934STN6</accession>
<dbReference type="GO" id="GO:0003824">
    <property type="term" value="F:catalytic activity"/>
    <property type="evidence" value="ECO:0007669"/>
    <property type="project" value="InterPro"/>
</dbReference>
<dbReference type="PANTHER" id="PTHR38643:SF1">
    <property type="entry name" value="PURINE NUCLEOSIDE PERMEASE C285.05-RELATED"/>
    <property type="match status" value="1"/>
</dbReference>
<reference evidence="1" key="1">
    <citation type="submission" date="2021-01" db="EMBL/GenBank/DDBJ databases">
        <title>Genome sequence of strain Noviherbaspirillum sp. DKR-6.</title>
        <authorList>
            <person name="Chaudhary D.K."/>
        </authorList>
    </citation>
    <scope>NUCLEOTIDE SEQUENCE</scope>
    <source>
        <strain evidence="1">DKR-6</strain>
    </source>
</reference>
<dbReference type="InterPro" id="IPR035994">
    <property type="entry name" value="Nucleoside_phosphorylase_sf"/>
</dbReference>
<dbReference type="InterPro" id="IPR009486">
    <property type="entry name" value="Pur_nuclsid_perm"/>
</dbReference>
<protein>
    <submittedName>
        <fullName evidence="1">Purine nucleoside permease</fullName>
    </submittedName>
</protein>
<evidence type="ECO:0000313" key="2">
    <source>
        <dbReference type="Proteomes" id="UP000622890"/>
    </source>
</evidence>
<dbReference type="AlphaFoldDB" id="A0A934STN6"/>
<dbReference type="EMBL" id="JAEPBG010000004">
    <property type="protein sequence ID" value="MBK4735472.1"/>
    <property type="molecule type" value="Genomic_DNA"/>
</dbReference>
<organism evidence="1 2">
    <name type="scientific">Noviherbaspirillum pedocola</name>
    <dbReference type="NCBI Taxonomy" id="2801341"/>
    <lineage>
        <taxon>Bacteria</taxon>
        <taxon>Pseudomonadati</taxon>
        <taxon>Pseudomonadota</taxon>
        <taxon>Betaproteobacteria</taxon>
        <taxon>Burkholderiales</taxon>
        <taxon>Oxalobacteraceae</taxon>
        <taxon>Noviherbaspirillum</taxon>
    </lineage>
</organism>
<dbReference type="PIRSF" id="PIRSF013171">
    <property type="entry name" value="Pur_nuclsid_perm"/>
    <property type="match status" value="1"/>
</dbReference>
<sequence length="315" mass="33717">MAPKLMIINMFAAEAAPFRQSLNLTQRITVGGLSSRYPEVLCSEDGVCQVVTDMGYANAASSVAALLYNSAFDLRNTYFLIAGIAGINPNQGTLGSAAWATYLVDYALSHEIDAGEMPTGWNTGYFGIGSASPQQKPPFDYHTEVFQLNAALANRAYTLSKNVVLSDSPEAQAFRARYAQAPANQPPRVIACDSVSADTWFAGKALATRAEEWAKLLTDGAATYCTTQQEDNATLEALRRGAAAGKLDLKRVMALRSGSDMDRPYPGQSDADVLVNYASQGGFAPATRNLALAAAPVIREIVNNWDTWKAGVPAQ</sequence>
<dbReference type="Gene3D" id="3.40.50.1580">
    <property type="entry name" value="Nucleoside phosphorylase domain"/>
    <property type="match status" value="1"/>
</dbReference>
<gene>
    <name evidence="1" type="ORF">JJB74_12675</name>
</gene>
<comment type="caution">
    <text evidence="1">The sequence shown here is derived from an EMBL/GenBank/DDBJ whole genome shotgun (WGS) entry which is preliminary data.</text>
</comment>
<dbReference type="PANTHER" id="PTHR38643">
    <property type="entry name" value="PURINE NUCLEOSIDE PERMEASE C285.05-RELATED"/>
    <property type="match status" value="1"/>
</dbReference>
<dbReference type="Pfam" id="PF06516">
    <property type="entry name" value="NUP"/>
    <property type="match status" value="1"/>
</dbReference>
<dbReference type="GO" id="GO:0009116">
    <property type="term" value="P:nucleoside metabolic process"/>
    <property type="evidence" value="ECO:0007669"/>
    <property type="project" value="InterPro"/>
</dbReference>